<organism evidence="2 3">
    <name type="scientific">Carex littledalei</name>
    <dbReference type="NCBI Taxonomy" id="544730"/>
    <lineage>
        <taxon>Eukaryota</taxon>
        <taxon>Viridiplantae</taxon>
        <taxon>Streptophyta</taxon>
        <taxon>Embryophyta</taxon>
        <taxon>Tracheophyta</taxon>
        <taxon>Spermatophyta</taxon>
        <taxon>Magnoliopsida</taxon>
        <taxon>Liliopsida</taxon>
        <taxon>Poales</taxon>
        <taxon>Cyperaceae</taxon>
        <taxon>Cyperoideae</taxon>
        <taxon>Cariceae</taxon>
        <taxon>Carex</taxon>
        <taxon>Carex subgen. Euthyceras</taxon>
    </lineage>
</organism>
<accession>A0A833V9G3</accession>
<dbReference type="Proteomes" id="UP000623129">
    <property type="component" value="Unassembled WGS sequence"/>
</dbReference>
<dbReference type="EMBL" id="SWLB01000014">
    <property type="protein sequence ID" value="KAF3329741.1"/>
    <property type="molecule type" value="Genomic_DNA"/>
</dbReference>
<reference evidence="2" key="1">
    <citation type="submission" date="2020-01" db="EMBL/GenBank/DDBJ databases">
        <title>Genome sequence of Kobresia littledalei, the first chromosome-level genome in the family Cyperaceae.</title>
        <authorList>
            <person name="Qu G."/>
        </authorList>
    </citation>
    <scope>NUCLEOTIDE SEQUENCE</scope>
    <source>
        <strain evidence="2">C.B.Clarke</strain>
        <tissue evidence="2">Leaf</tissue>
    </source>
</reference>
<evidence type="ECO:0000313" key="2">
    <source>
        <dbReference type="EMBL" id="KAF3329741.1"/>
    </source>
</evidence>
<comment type="caution">
    <text evidence="2">The sequence shown here is derived from an EMBL/GenBank/DDBJ whole genome shotgun (WGS) entry which is preliminary data.</text>
</comment>
<gene>
    <name evidence="2" type="ORF">FCM35_KLT05072</name>
</gene>
<evidence type="ECO:0000256" key="1">
    <source>
        <dbReference type="SAM" id="MobiDB-lite"/>
    </source>
</evidence>
<sequence length="113" mass="13378">MTGKRGGSLGHPDNMRKDQWVVSFVFSSLVSLRMRWGRRQAERARQESRKRKKYGKLRDREREKRTVYTGRVQSKSARYWADLELGLFRTEPERAGSFFSRVRASQIWAFGYG</sequence>
<feature type="compositionally biased region" description="Basic and acidic residues" evidence="1">
    <location>
        <begin position="56"/>
        <end position="66"/>
    </location>
</feature>
<keyword evidence="3" id="KW-1185">Reference proteome</keyword>
<dbReference type="AlphaFoldDB" id="A0A833V9G3"/>
<proteinExistence type="predicted"/>
<name>A0A833V9G3_9POAL</name>
<evidence type="ECO:0000313" key="3">
    <source>
        <dbReference type="Proteomes" id="UP000623129"/>
    </source>
</evidence>
<feature type="region of interest" description="Disordered" evidence="1">
    <location>
        <begin position="39"/>
        <end position="66"/>
    </location>
</feature>
<protein>
    <submittedName>
        <fullName evidence="2">Uncharacterized protein</fullName>
    </submittedName>
</protein>